<evidence type="ECO:0000256" key="1">
    <source>
        <dbReference type="ARBA" id="ARBA00008791"/>
    </source>
</evidence>
<dbReference type="SUPFAM" id="SSF52402">
    <property type="entry name" value="Adenine nucleotide alpha hydrolases-like"/>
    <property type="match status" value="2"/>
</dbReference>
<accession>A0A561C0Y3</accession>
<dbReference type="Proteomes" id="UP000318380">
    <property type="component" value="Unassembled WGS sequence"/>
</dbReference>
<name>A0A561C0Y3_9ACTN</name>
<dbReference type="PRINTS" id="PR01438">
    <property type="entry name" value="UNVRSLSTRESS"/>
</dbReference>
<sequence length="309" mass="33507">MSDDVPALIIVGVDAAWRRTHALDWAVAEALARQRPLRAIHLVDKAKHHHDAYGPVQFDGVAVVPVKVDEAAGRLVDQVRAYLAETATELDLDVDLRVGEPAERLIDESGSALMVVVGRRGHGVFKDLLIGSTSDAVANRGRGPVVVVPNGWDQQVHREGPVLVGVDWIEAGQSDAAIEFAADHAAAYGVPLILVLAWDVPWVIDADSPVTAEDIDTWHGMADARGRELADEWMKRRRPGRRPGLVVRHHLVQGHPVAGLVDTSEALDAQLLTVGGRLRSRTSQFLLGSTARGVLHHAVRPVAVVHERE</sequence>
<comment type="similarity">
    <text evidence="1">Belongs to the universal stress protein A family.</text>
</comment>
<gene>
    <name evidence="3" type="ORF">FB561_5944</name>
</gene>
<keyword evidence="4" id="KW-1185">Reference proteome</keyword>
<dbReference type="CDD" id="cd00293">
    <property type="entry name" value="USP-like"/>
    <property type="match status" value="1"/>
</dbReference>
<evidence type="ECO:0000313" key="4">
    <source>
        <dbReference type="Proteomes" id="UP000318380"/>
    </source>
</evidence>
<feature type="domain" description="UspA" evidence="2">
    <location>
        <begin position="9"/>
        <end position="149"/>
    </location>
</feature>
<dbReference type="PANTHER" id="PTHR46268:SF6">
    <property type="entry name" value="UNIVERSAL STRESS PROTEIN UP12"/>
    <property type="match status" value="1"/>
</dbReference>
<organism evidence="3 4">
    <name type="scientific">Kribbella amoyensis</name>
    <dbReference type="NCBI Taxonomy" id="996641"/>
    <lineage>
        <taxon>Bacteria</taxon>
        <taxon>Bacillati</taxon>
        <taxon>Actinomycetota</taxon>
        <taxon>Actinomycetes</taxon>
        <taxon>Propionibacteriales</taxon>
        <taxon>Kribbellaceae</taxon>
        <taxon>Kribbella</taxon>
    </lineage>
</organism>
<dbReference type="Gene3D" id="3.40.50.620">
    <property type="entry name" value="HUPs"/>
    <property type="match status" value="2"/>
</dbReference>
<dbReference type="AlphaFoldDB" id="A0A561C0Y3"/>
<comment type="caution">
    <text evidence="3">The sequence shown here is derived from an EMBL/GenBank/DDBJ whole genome shotgun (WGS) entry which is preliminary data.</text>
</comment>
<reference evidence="3 4" key="1">
    <citation type="submission" date="2019-06" db="EMBL/GenBank/DDBJ databases">
        <title>Sequencing the genomes of 1000 actinobacteria strains.</title>
        <authorList>
            <person name="Klenk H.-P."/>
        </authorList>
    </citation>
    <scope>NUCLEOTIDE SEQUENCE [LARGE SCALE GENOMIC DNA]</scope>
    <source>
        <strain evidence="3 4">DSM 24683</strain>
    </source>
</reference>
<dbReference type="PANTHER" id="PTHR46268">
    <property type="entry name" value="STRESS RESPONSE PROTEIN NHAX"/>
    <property type="match status" value="1"/>
</dbReference>
<dbReference type="InterPro" id="IPR014729">
    <property type="entry name" value="Rossmann-like_a/b/a_fold"/>
</dbReference>
<dbReference type="RefSeq" id="WP_170284805.1">
    <property type="nucleotide sequence ID" value="NZ_VIVK01000001.1"/>
</dbReference>
<dbReference type="InterPro" id="IPR006016">
    <property type="entry name" value="UspA"/>
</dbReference>
<evidence type="ECO:0000259" key="2">
    <source>
        <dbReference type="Pfam" id="PF00582"/>
    </source>
</evidence>
<evidence type="ECO:0000313" key="3">
    <source>
        <dbReference type="EMBL" id="TWD84750.1"/>
    </source>
</evidence>
<protein>
    <submittedName>
        <fullName evidence="3">Nucleotide-binding universal stress UspA family protein</fullName>
    </submittedName>
</protein>
<dbReference type="EMBL" id="VIVK01000001">
    <property type="protein sequence ID" value="TWD84750.1"/>
    <property type="molecule type" value="Genomic_DNA"/>
</dbReference>
<dbReference type="Pfam" id="PF00582">
    <property type="entry name" value="Usp"/>
    <property type="match status" value="2"/>
</dbReference>
<proteinExistence type="inferred from homology"/>
<feature type="domain" description="UspA" evidence="2">
    <location>
        <begin position="161"/>
        <end position="306"/>
    </location>
</feature>
<dbReference type="InterPro" id="IPR006015">
    <property type="entry name" value="Universal_stress_UspA"/>
</dbReference>